<dbReference type="EMBL" id="CALNXK010000366">
    <property type="protein sequence ID" value="CAH3183855.1"/>
    <property type="molecule type" value="Genomic_DNA"/>
</dbReference>
<organism evidence="4 5">
    <name type="scientific">Porites lobata</name>
    <dbReference type="NCBI Taxonomy" id="104759"/>
    <lineage>
        <taxon>Eukaryota</taxon>
        <taxon>Metazoa</taxon>
        <taxon>Cnidaria</taxon>
        <taxon>Anthozoa</taxon>
        <taxon>Hexacorallia</taxon>
        <taxon>Scleractinia</taxon>
        <taxon>Fungiina</taxon>
        <taxon>Poritidae</taxon>
        <taxon>Porites</taxon>
    </lineage>
</organism>
<keyword evidence="5" id="KW-1185">Reference proteome</keyword>
<evidence type="ECO:0000259" key="3">
    <source>
        <dbReference type="PROSITE" id="PS50837"/>
    </source>
</evidence>
<dbReference type="InterPro" id="IPR001680">
    <property type="entry name" value="WD40_rpt"/>
</dbReference>
<accession>A0ABN8S0J8</accession>
<dbReference type="SUPFAM" id="SSF50978">
    <property type="entry name" value="WD40 repeat-like"/>
    <property type="match status" value="1"/>
</dbReference>
<dbReference type="PROSITE" id="PS50837">
    <property type="entry name" value="NACHT"/>
    <property type="match status" value="2"/>
</dbReference>
<keyword evidence="2" id="KW-0175">Coiled coil</keyword>
<feature type="coiled-coil region" evidence="2">
    <location>
        <begin position="1789"/>
        <end position="1858"/>
    </location>
</feature>
<proteinExistence type="predicted"/>
<dbReference type="Pfam" id="PF24883">
    <property type="entry name" value="NPHP3_N"/>
    <property type="match status" value="2"/>
</dbReference>
<keyword evidence="1" id="KW-0677">Repeat</keyword>
<dbReference type="Pfam" id="PF25521">
    <property type="entry name" value="WHD_TANC1"/>
    <property type="match status" value="1"/>
</dbReference>
<evidence type="ECO:0000256" key="2">
    <source>
        <dbReference type="SAM" id="Coils"/>
    </source>
</evidence>
<dbReference type="PANTHER" id="PTHR10039:SF15">
    <property type="entry name" value="NACHT DOMAIN-CONTAINING PROTEIN"/>
    <property type="match status" value="1"/>
</dbReference>
<dbReference type="InterPro" id="IPR027417">
    <property type="entry name" value="P-loop_NTPase"/>
</dbReference>
<dbReference type="InterPro" id="IPR041249">
    <property type="entry name" value="HEPN_DZIP3"/>
</dbReference>
<dbReference type="Proteomes" id="UP001159405">
    <property type="component" value="Unassembled WGS sequence"/>
</dbReference>
<name>A0ABN8S0J8_9CNID</name>
<dbReference type="InterPro" id="IPR003593">
    <property type="entry name" value="AAA+_ATPase"/>
</dbReference>
<feature type="domain" description="NACHT" evidence="3">
    <location>
        <begin position="322"/>
        <end position="469"/>
    </location>
</feature>
<dbReference type="InterPro" id="IPR015943">
    <property type="entry name" value="WD40/YVTN_repeat-like_dom_sf"/>
</dbReference>
<dbReference type="PANTHER" id="PTHR10039">
    <property type="entry name" value="AMELOGENIN"/>
    <property type="match status" value="1"/>
</dbReference>
<dbReference type="SMART" id="SM00382">
    <property type="entry name" value="AAA"/>
    <property type="match status" value="2"/>
</dbReference>
<evidence type="ECO:0000313" key="4">
    <source>
        <dbReference type="EMBL" id="CAH3183855.1"/>
    </source>
</evidence>
<evidence type="ECO:0000313" key="5">
    <source>
        <dbReference type="Proteomes" id="UP001159405"/>
    </source>
</evidence>
<feature type="domain" description="NACHT" evidence="3">
    <location>
        <begin position="1903"/>
        <end position="2050"/>
    </location>
</feature>
<dbReference type="InterPro" id="IPR058056">
    <property type="entry name" value="WH_TANC1/2"/>
</dbReference>
<dbReference type="Gene3D" id="2.130.10.10">
    <property type="entry name" value="YVTN repeat-like/Quinoprotein amine dehydrogenase"/>
    <property type="match status" value="2"/>
</dbReference>
<dbReference type="InterPro" id="IPR056884">
    <property type="entry name" value="NPHP3-like_N"/>
</dbReference>
<reference evidence="4 5" key="1">
    <citation type="submission" date="2022-05" db="EMBL/GenBank/DDBJ databases">
        <authorList>
            <consortium name="Genoscope - CEA"/>
            <person name="William W."/>
        </authorList>
    </citation>
    <scope>NUCLEOTIDE SEQUENCE [LARGE SCALE GENOMIC DNA]</scope>
</reference>
<comment type="caution">
    <text evidence="4">The sequence shown here is derived from an EMBL/GenBank/DDBJ whole genome shotgun (WGS) entry which is preliminary data.</text>
</comment>
<sequence length="2294" mass="260541">MATAASSPLASSPEKTNGNKLSRLLIDGGTTVLRNIFDHYHPPAILASGLNSNYSVLSNLERRRVLNGRQWNKLFPPGGKLPDSNTFDITLLFLLLTNICGLSPPLTGWHTKPSPGDNSLEANLARVKFFRNELYGHVTFTGVDATSFSSFWQEISTTLYSLGLDQAEIDRLKAEHGGEDDYLNALIEWADSEEDIKTQLKDIHQTQLKLSKTAVEIELKGHQELRVAHQESMSRLEEVCESQTKTSQAVDEIRESIQEVTQEVKGSTKTKSEHADEVLRTLVKFEFKGDIEYHAKKFQEGTREWIFKSIEDWLDDRSSPHRAMVISGNPGMGKTVISAVVSQRIKKAGRLSGVHFCQHDDSRYRDPRLMLQSLACHLCQAMPNYKDALVEQLSRNLGKDLNNMGVKELFALLFKEPLSTVQDPGRNTLIVIDGLDESEYKGRNELLHVISNHFSMLPVWIRIMITTRPEKNVTEALRHLKPIELEQKQEENLKDIQTLFETQLSLKIGEEHKHVVLKELVKKSEGLFIYAYFIVDFIQKNVSILTPDQLESVLPSDISSVYLSYFTRLEDQLCKELNTDEEHFLCFLCALAAAREPLPVEFIAKILNPGGKSLTAQRKVKKAISCISTLLPVREGRLHFFHKSIKDWLIASSPYEQNDLAVDEKEGHIVLSDLCASELESLQRKGVHGKQFSTTETYALHHGTQHMLEVTDHDCADKTRTNSVTAEQVYRYATDLELIYAKLCVKSTTAIEDLLSLHREKSRIVSEERDFVVTSLLSLLRKHSYILFDYPHLFFQCLINEGTPELSSTASGTVESLTPKMPCMKFLDNDKQKGAVQARFECSDKIACFDVSPEMDYMVCECRDETIHLFSLKFGTKVWVQPSSTQRKYWPRELSGNGAYRQIGHSLSFYHSVIFHPNGKSVLPGTLRYVYTISGDREDLYPDSDCSFSNCVVRSLSDTENIIFTTCYTEPKRIKIWDMKNGQLINQLIECDAEIASFAISEDWSLIAISDITNTITVFDVDNQSGLKLPLGKDDYQSVCGLMQFTSDNNTLVCCFLYWRCDEAGCLLEEERKPRFTFITPVNNISLPDPHFETLEFRTFLLWPFVPQNTLTQSTFMGQNEGPSWVSKVQREIPHLFSGSYISLNDERILVGSPDHKNVTMLNVGLLQRESDSTYTSNVNMDVRKIIFSMEGDAIYVVSSGRFVQFSTEVVEITIWKMSSQELLETKTFFGPVSIVPTKEGPVLFKNDRVAELWNFKLSKCIRSIVKLTSDTSILCKVTIIPVSDELIAFFYAVNSYESIYVRSPHESEETEHSLDDLLEGLVFGDYRNYRLDFIDISSVGGRLVSSLSMGVGAKEYVDYVSCSSCLGEVLVCTVEDISEGLPIDNEKLTVSLRKNRIIKWERNTEYVFSLSPFQQHMIFSPRNEFVVTWNTLDRGQGIHVLQAETGETLHVFLRDQKDIIECKFLDDESLVCCSGDNFLRLYNVRTGDLLSVLDIGDQPFCLGACLYQPLIAIGLSGTRIKFVHVHQLLRVLYDTALLLFAKNKSTSSAFFRNLVKNLQVHEIQWSLNSESAPSPLASSREKTNGNKLSRLLIDGGTTALRNIFDAIHPPTNLTSDLNSNYSILNNLLRRRVLNGHQWDKLFPSGGGLPDSNTFDITLLFLLLTNICGLSPPLTGWHTKPSPGDNSLEANLARVKLFRNELYGHVTSTGVNATSFSTFWQEISTTLYSLGLDQAEIDRLKAEQGGEEDYLDALIEWADSEEDIKTQLKDIHQTQLKLSKTVEDGTLKMEELRQALSKTQDVVDEAVEIELKGQQEMRAAQSRLEGVCESQDEIRASIQEVKEEVKNLTKKRNEQVDEVLRTLVKSEFKGDIEFHANKFQEGTREWIFKSIEDWLDDQASPYRVMVISGNPGMGKTVTSAVVSRRMQKVGRLSGSHFCQHNNSRYRDPRLMLQSLACHLCQAMPSYKDTLEKQLSRNLGKDLNNMGVEELFALLFKEPLSTVQDPGRNTLIVIDGLDESEYQGRNELLHVISNHFSMLPVWIRILITTRPERSITEALRHLDSIELKQKQEENLNDIQTLFENQLSNKIGEEHKDVLLKELVKKSEGLFIYAYFIVDFIQNNVSVLTPDQLESVLPSGISSVYLSYFKRLENELCKELNADEEHFLRFLCALTASREPLPVEFIAKILYPGEKSLTAQRKVKKAICCISTLLPVREGRLHFFHKSIKDWITASSPYEQHDFTVDEKEGHDVLSDLCASELDSIKQKGVHGRQFCWSYVFYVYILSLNKQRNTQI</sequence>
<dbReference type="Gene3D" id="3.40.50.300">
    <property type="entry name" value="P-loop containing nucleotide triphosphate hydrolases"/>
    <property type="match status" value="2"/>
</dbReference>
<evidence type="ECO:0000256" key="1">
    <source>
        <dbReference type="ARBA" id="ARBA00022737"/>
    </source>
</evidence>
<gene>
    <name evidence="4" type="ORF">PLOB_00029195</name>
</gene>
<dbReference type="InterPro" id="IPR007111">
    <property type="entry name" value="NACHT_NTPase"/>
</dbReference>
<protein>
    <recommendedName>
        <fullName evidence="3">NACHT domain-containing protein</fullName>
    </recommendedName>
</protein>
<dbReference type="SMART" id="SM00320">
    <property type="entry name" value="WD40"/>
    <property type="match status" value="3"/>
</dbReference>
<dbReference type="SUPFAM" id="SSF82171">
    <property type="entry name" value="DPP6 N-terminal domain-like"/>
    <property type="match status" value="1"/>
</dbReference>
<dbReference type="SUPFAM" id="SSF52540">
    <property type="entry name" value="P-loop containing nucleoside triphosphate hydrolases"/>
    <property type="match status" value="2"/>
</dbReference>
<dbReference type="Pfam" id="PF18738">
    <property type="entry name" value="HEPN_DZIP3"/>
    <property type="match status" value="2"/>
</dbReference>
<dbReference type="InterPro" id="IPR036322">
    <property type="entry name" value="WD40_repeat_dom_sf"/>
</dbReference>